<proteinExistence type="predicted"/>
<reference evidence="2 3" key="1">
    <citation type="submission" date="2012-06" db="EMBL/GenBank/DDBJ databases">
        <title>Complete sequence of Thiocystis violascens DSM 198.</title>
        <authorList>
            <consortium name="US DOE Joint Genome Institute"/>
            <person name="Lucas S."/>
            <person name="Han J."/>
            <person name="Lapidus A."/>
            <person name="Cheng J.-F."/>
            <person name="Goodwin L."/>
            <person name="Pitluck S."/>
            <person name="Peters L."/>
            <person name="Ovchinnikova G."/>
            <person name="Teshima H."/>
            <person name="Detter J.C."/>
            <person name="Han C."/>
            <person name="Tapia R."/>
            <person name="Land M."/>
            <person name="Hauser L."/>
            <person name="Kyrpides N."/>
            <person name="Ivanova N."/>
            <person name="Pagani I."/>
            <person name="Vogl K."/>
            <person name="Liu Z."/>
            <person name="Frigaard N.-U."/>
            <person name="Bryant D."/>
            <person name="Woyke T."/>
        </authorList>
    </citation>
    <scope>NUCLEOTIDE SEQUENCE [LARGE SCALE GENOMIC DNA]</scope>
    <source>
        <strain evidence="3">ATCC 17096 / DSM 198 / 6111</strain>
    </source>
</reference>
<keyword evidence="1" id="KW-0732">Signal</keyword>
<sequence length="166" mass="16431">MRTTTRIALLGGVLIGASCAANAETSHAIALSVEQMDGVTAAGLTFGAPLASSEALSHATGAFVITGSQSKTLTSKSDPAGLPPVLNTYGTVSYGLSMAANGGDQSIPGSSEANVTATNSLPFADVIGGTVHGRYEGANGVIESTASVYIGGAWISMAPAWVKSGL</sequence>
<dbReference type="KEGG" id="tvi:Thivi_0012"/>
<accession>I3Y536</accession>
<evidence type="ECO:0000313" key="3">
    <source>
        <dbReference type="Proteomes" id="UP000006062"/>
    </source>
</evidence>
<evidence type="ECO:0000313" key="2">
    <source>
        <dbReference type="EMBL" id="AFL72104.1"/>
    </source>
</evidence>
<dbReference type="AlphaFoldDB" id="I3Y536"/>
<dbReference type="RefSeq" id="WP_014776613.1">
    <property type="nucleotide sequence ID" value="NC_018012.1"/>
</dbReference>
<keyword evidence="3" id="KW-1185">Reference proteome</keyword>
<protein>
    <submittedName>
        <fullName evidence="2">Uncharacterized protein</fullName>
    </submittedName>
</protein>
<dbReference type="Proteomes" id="UP000006062">
    <property type="component" value="Chromosome"/>
</dbReference>
<dbReference type="HOGENOM" id="CLU_1601957_0_0_6"/>
<gene>
    <name evidence="2" type="ordered locus">Thivi_0012</name>
</gene>
<evidence type="ECO:0000256" key="1">
    <source>
        <dbReference type="SAM" id="SignalP"/>
    </source>
</evidence>
<feature type="chain" id="PRO_5003683067" evidence="1">
    <location>
        <begin position="24"/>
        <end position="166"/>
    </location>
</feature>
<dbReference type="PROSITE" id="PS51257">
    <property type="entry name" value="PROKAR_LIPOPROTEIN"/>
    <property type="match status" value="1"/>
</dbReference>
<dbReference type="EMBL" id="CP003154">
    <property type="protein sequence ID" value="AFL72104.1"/>
    <property type="molecule type" value="Genomic_DNA"/>
</dbReference>
<organism evidence="2 3">
    <name type="scientific">Thiocystis violascens (strain ATCC 17096 / DSM 198 / 6111)</name>
    <name type="common">Chromatium violascens</name>
    <dbReference type="NCBI Taxonomy" id="765911"/>
    <lineage>
        <taxon>Bacteria</taxon>
        <taxon>Pseudomonadati</taxon>
        <taxon>Pseudomonadota</taxon>
        <taxon>Gammaproteobacteria</taxon>
        <taxon>Chromatiales</taxon>
        <taxon>Chromatiaceae</taxon>
        <taxon>Thiocystis</taxon>
    </lineage>
</organism>
<name>I3Y536_THIV6</name>
<feature type="signal peptide" evidence="1">
    <location>
        <begin position="1"/>
        <end position="23"/>
    </location>
</feature>